<reference evidence="3 4" key="1">
    <citation type="submission" date="2018-12" db="EMBL/GenBank/DDBJ databases">
        <title>The Draft Genome Sequence of the Soil Bacterium Pedobacter tournemirensis R1.</title>
        <authorList>
            <person name="He J."/>
        </authorList>
    </citation>
    <scope>NUCLEOTIDE SEQUENCE [LARGE SCALE GENOMIC DNA]</scope>
    <source>
        <strain evidence="3 4">R1</strain>
    </source>
</reference>
<keyword evidence="1" id="KW-0732">Signal</keyword>
<dbReference type="PANTHER" id="PTHR34406:SF1">
    <property type="entry name" value="PROTEIN YCEI"/>
    <property type="match status" value="1"/>
</dbReference>
<gene>
    <name evidence="3" type="ORF">EKH83_06195</name>
</gene>
<feature type="chain" id="PRO_5020564788" evidence="1">
    <location>
        <begin position="20"/>
        <end position="195"/>
    </location>
</feature>
<dbReference type="SUPFAM" id="SSF101874">
    <property type="entry name" value="YceI-like"/>
    <property type="match status" value="1"/>
</dbReference>
<sequence>MKKIILSAAVLLLNTALFAQTKWTADKVHSTVKFSVSHLVISEVEGQFKNFEGTIASKSADFNNSAITFNIDVKSIDTENSDRDKHLLGPDFFDADKYPQMAFKSTSFKKLSGNKYLLTGNLTLHGVTKPVKFNVTYGGTAKDGYGNTKAGFKASTVINRFDYNLKWNALTEAGGATVGKDVTIELKLEFAQQKS</sequence>
<protein>
    <submittedName>
        <fullName evidence="3">Polyisoprenoid-binding protein</fullName>
    </submittedName>
</protein>
<dbReference type="InterPro" id="IPR007372">
    <property type="entry name" value="Lipid/polyisoprenoid-bd_YceI"/>
</dbReference>
<proteinExistence type="predicted"/>
<dbReference type="Pfam" id="PF04264">
    <property type="entry name" value="YceI"/>
    <property type="match status" value="1"/>
</dbReference>
<comment type="caution">
    <text evidence="3">The sequence shown here is derived from an EMBL/GenBank/DDBJ whole genome shotgun (WGS) entry which is preliminary data.</text>
</comment>
<dbReference type="EMBL" id="RXOC01000003">
    <property type="protein sequence ID" value="RXF71277.1"/>
    <property type="molecule type" value="Genomic_DNA"/>
</dbReference>
<name>A0A4Q0MD22_9SPHI</name>
<dbReference type="AlphaFoldDB" id="A0A4Q0MD22"/>
<evidence type="ECO:0000256" key="1">
    <source>
        <dbReference type="SAM" id="SignalP"/>
    </source>
</evidence>
<feature type="domain" description="Lipid/polyisoprenoid-binding YceI-like" evidence="2">
    <location>
        <begin position="22"/>
        <end position="191"/>
    </location>
</feature>
<evidence type="ECO:0000313" key="4">
    <source>
        <dbReference type="Proteomes" id="UP000290848"/>
    </source>
</evidence>
<evidence type="ECO:0000313" key="3">
    <source>
        <dbReference type="EMBL" id="RXF71277.1"/>
    </source>
</evidence>
<dbReference type="InterPro" id="IPR036761">
    <property type="entry name" value="TTHA0802/YceI-like_sf"/>
</dbReference>
<dbReference type="PANTHER" id="PTHR34406">
    <property type="entry name" value="PROTEIN YCEI"/>
    <property type="match status" value="1"/>
</dbReference>
<organism evidence="3 4">
    <name type="scientific">Arcticibacter tournemirensis</name>
    <dbReference type="NCBI Taxonomy" id="699437"/>
    <lineage>
        <taxon>Bacteria</taxon>
        <taxon>Pseudomonadati</taxon>
        <taxon>Bacteroidota</taxon>
        <taxon>Sphingobacteriia</taxon>
        <taxon>Sphingobacteriales</taxon>
        <taxon>Sphingobacteriaceae</taxon>
        <taxon>Arcticibacter</taxon>
    </lineage>
</organism>
<dbReference type="SMART" id="SM00867">
    <property type="entry name" value="YceI"/>
    <property type="match status" value="1"/>
</dbReference>
<dbReference type="RefSeq" id="WP_128768522.1">
    <property type="nucleotide sequence ID" value="NZ_RXOC01000003.1"/>
</dbReference>
<dbReference type="Proteomes" id="UP000290848">
    <property type="component" value="Unassembled WGS sequence"/>
</dbReference>
<accession>A0A4Q0MD22</accession>
<dbReference type="Gene3D" id="2.40.128.110">
    <property type="entry name" value="Lipid/polyisoprenoid-binding, YceI-like"/>
    <property type="match status" value="1"/>
</dbReference>
<feature type="signal peptide" evidence="1">
    <location>
        <begin position="1"/>
        <end position="19"/>
    </location>
</feature>
<evidence type="ECO:0000259" key="2">
    <source>
        <dbReference type="SMART" id="SM00867"/>
    </source>
</evidence>